<reference evidence="2" key="1">
    <citation type="submission" date="2019-12" db="EMBL/GenBank/DDBJ databases">
        <title>Genome sequencing and annotation of Brassica cretica.</title>
        <authorList>
            <person name="Studholme D.J."/>
            <person name="Sarris P."/>
        </authorList>
    </citation>
    <scope>NUCLEOTIDE SEQUENCE</scope>
    <source>
        <strain evidence="2">PFS-109/04</strain>
        <tissue evidence="2">Leaf</tissue>
    </source>
</reference>
<dbReference type="Proteomes" id="UP000712600">
    <property type="component" value="Unassembled WGS sequence"/>
</dbReference>
<accession>A0A8S9QTQ0</accession>
<feature type="compositionally biased region" description="Basic and acidic residues" evidence="1">
    <location>
        <begin position="64"/>
        <end position="83"/>
    </location>
</feature>
<dbReference type="EMBL" id="QGKX02000996">
    <property type="protein sequence ID" value="KAF3557222.1"/>
    <property type="molecule type" value="Genomic_DNA"/>
</dbReference>
<proteinExistence type="predicted"/>
<protein>
    <submittedName>
        <fullName evidence="2">Uncharacterized protein</fullName>
    </submittedName>
</protein>
<evidence type="ECO:0000313" key="2">
    <source>
        <dbReference type="EMBL" id="KAF3557222.1"/>
    </source>
</evidence>
<evidence type="ECO:0000256" key="1">
    <source>
        <dbReference type="SAM" id="MobiDB-lite"/>
    </source>
</evidence>
<comment type="caution">
    <text evidence="2">The sequence shown here is derived from an EMBL/GenBank/DDBJ whole genome shotgun (WGS) entry which is preliminary data.</text>
</comment>
<name>A0A8S9QTQ0_BRACR</name>
<dbReference type="AlphaFoldDB" id="A0A8S9QTQ0"/>
<sequence>MNSEKDSYDKPSRMVTRILEQIDHEHRNNETSIRLDQPGSPRWRVRPNKQSNLPTRRVGLQLAKLDELDRTRSPNRPLDELASDRTSSPTRQAVELDRTSSPTRPLVELDRTSWTKRAV</sequence>
<organism evidence="2 3">
    <name type="scientific">Brassica cretica</name>
    <name type="common">Mustard</name>
    <dbReference type="NCBI Taxonomy" id="69181"/>
    <lineage>
        <taxon>Eukaryota</taxon>
        <taxon>Viridiplantae</taxon>
        <taxon>Streptophyta</taxon>
        <taxon>Embryophyta</taxon>
        <taxon>Tracheophyta</taxon>
        <taxon>Spermatophyta</taxon>
        <taxon>Magnoliopsida</taxon>
        <taxon>eudicotyledons</taxon>
        <taxon>Gunneridae</taxon>
        <taxon>Pentapetalae</taxon>
        <taxon>rosids</taxon>
        <taxon>malvids</taxon>
        <taxon>Brassicales</taxon>
        <taxon>Brassicaceae</taxon>
        <taxon>Brassiceae</taxon>
        <taxon>Brassica</taxon>
    </lineage>
</organism>
<feature type="region of interest" description="Disordered" evidence="1">
    <location>
        <begin position="21"/>
        <end position="119"/>
    </location>
</feature>
<gene>
    <name evidence="2" type="ORF">F2Q69_00013655</name>
</gene>
<evidence type="ECO:0000313" key="3">
    <source>
        <dbReference type="Proteomes" id="UP000712600"/>
    </source>
</evidence>